<dbReference type="RefSeq" id="WP_190877000.1">
    <property type="nucleotide sequence ID" value="NZ_CP159837.1"/>
</dbReference>
<feature type="domain" description="Response regulatory" evidence="3">
    <location>
        <begin position="1"/>
        <end position="85"/>
    </location>
</feature>
<dbReference type="AlphaFoldDB" id="A0AAU8JI25"/>
<dbReference type="PANTHER" id="PTHR44591">
    <property type="entry name" value="STRESS RESPONSE REGULATOR PROTEIN 1"/>
    <property type="match status" value="1"/>
</dbReference>
<organism evidence="4">
    <name type="scientific">Planktothricoides raciborskii GIHE-MW2</name>
    <dbReference type="NCBI Taxonomy" id="2792601"/>
    <lineage>
        <taxon>Bacteria</taxon>
        <taxon>Bacillati</taxon>
        <taxon>Cyanobacteriota</taxon>
        <taxon>Cyanophyceae</taxon>
        <taxon>Oscillatoriophycideae</taxon>
        <taxon>Oscillatoriales</taxon>
        <taxon>Oscillatoriaceae</taxon>
        <taxon>Planktothricoides</taxon>
    </lineage>
</organism>
<feature type="modified residue" description="4-aspartylphosphate" evidence="2">
    <location>
        <position position="23"/>
    </location>
</feature>
<protein>
    <submittedName>
        <fullName evidence="4">Response regulator</fullName>
    </submittedName>
</protein>
<dbReference type="InterPro" id="IPR011006">
    <property type="entry name" value="CheY-like_superfamily"/>
</dbReference>
<dbReference type="PROSITE" id="PS50110">
    <property type="entry name" value="RESPONSE_REGULATORY"/>
    <property type="match status" value="1"/>
</dbReference>
<gene>
    <name evidence="4" type="ORF">ABWT76_001774</name>
</gene>
<dbReference type="EMBL" id="CP159837">
    <property type="protein sequence ID" value="XCM38896.1"/>
    <property type="molecule type" value="Genomic_DNA"/>
</dbReference>
<name>A0AAU8JI25_9CYAN</name>
<dbReference type="SUPFAM" id="SSF52172">
    <property type="entry name" value="CheY-like"/>
    <property type="match status" value="1"/>
</dbReference>
<sequence length="85" mass="9701">MVTNGQEAIHQVNLNPPDLILLDLWMPDMNGLEVAGVIRNYPGCQHIPIIFITEDYTQPDELLIDQKTYGLIRQPVSIEQLILNF</sequence>
<dbReference type="PANTHER" id="PTHR44591:SF3">
    <property type="entry name" value="RESPONSE REGULATORY DOMAIN-CONTAINING PROTEIN"/>
    <property type="match status" value="1"/>
</dbReference>
<dbReference type="InterPro" id="IPR050595">
    <property type="entry name" value="Bact_response_regulator"/>
</dbReference>
<evidence type="ECO:0000256" key="2">
    <source>
        <dbReference type="PROSITE-ProRule" id="PRU00169"/>
    </source>
</evidence>
<accession>A0AAU8JI25</accession>
<evidence type="ECO:0000259" key="3">
    <source>
        <dbReference type="PROSITE" id="PS50110"/>
    </source>
</evidence>
<proteinExistence type="predicted"/>
<dbReference type="GO" id="GO:0000160">
    <property type="term" value="P:phosphorelay signal transduction system"/>
    <property type="evidence" value="ECO:0007669"/>
    <property type="project" value="InterPro"/>
</dbReference>
<dbReference type="Pfam" id="PF00072">
    <property type="entry name" value="Response_reg"/>
    <property type="match status" value="1"/>
</dbReference>
<evidence type="ECO:0000313" key="4">
    <source>
        <dbReference type="EMBL" id="XCM38896.1"/>
    </source>
</evidence>
<evidence type="ECO:0000256" key="1">
    <source>
        <dbReference type="ARBA" id="ARBA00022553"/>
    </source>
</evidence>
<reference evidence="4" key="1">
    <citation type="submission" date="2024-07" db="EMBL/GenBank/DDBJ databases">
        <authorList>
            <person name="Kim Y.J."/>
            <person name="Jeong J.Y."/>
        </authorList>
    </citation>
    <scope>NUCLEOTIDE SEQUENCE</scope>
    <source>
        <strain evidence="4">GIHE-MW2</strain>
    </source>
</reference>
<dbReference type="InterPro" id="IPR001789">
    <property type="entry name" value="Sig_transdc_resp-reg_receiver"/>
</dbReference>
<keyword evidence="1 2" id="KW-0597">Phosphoprotein</keyword>
<dbReference type="Gene3D" id="3.40.50.2300">
    <property type="match status" value="1"/>
</dbReference>